<dbReference type="eggNOG" id="ENOG502Z7W2">
    <property type="taxonomic scope" value="Bacteria"/>
</dbReference>
<organism evidence="3 4">
    <name type="scientific">Microbulbifer agarilyticus</name>
    <dbReference type="NCBI Taxonomy" id="260552"/>
    <lineage>
        <taxon>Bacteria</taxon>
        <taxon>Pseudomonadati</taxon>
        <taxon>Pseudomonadota</taxon>
        <taxon>Gammaproteobacteria</taxon>
        <taxon>Cellvibrionales</taxon>
        <taxon>Microbulbiferaceae</taxon>
        <taxon>Microbulbifer</taxon>
    </lineage>
</organism>
<dbReference type="EMBL" id="CP019650">
    <property type="protein sequence ID" value="AQQ68954.1"/>
    <property type="molecule type" value="Genomic_DNA"/>
</dbReference>
<evidence type="ECO:0000256" key="2">
    <source>
        <dbReference type="SAM" id="SignalP"/>
    </source>
</evidence>
<keyword evidence="1" id="KW-0175">Coiled coil</keyword>
<sequence>MKPILPFTFAALATMATVTFAAEDISISHDGNSCNASMHHQVTVGPDFLEVRDENDLAPLIAFSEPDQLAVGDDGLTLTADQQKLMRQYQQQLHHTGEEVSLLAVAAVDVALEGLGIALTALAGPNDPDTEYFLHESSLIRSEVIEKLQHPGDVYSFGTPWVEGVLESTLEEELEPRIAALATRSAGKIAWHAMKAVFTGGGSIEARAEAAAEEAEALVEEKAEALEARADALCAQMESLDTLETELHRAIPELNGLDLIKFDRRG</sequence>
<name>A0A1Q2M8D5_9GAMM</name>
<dbReference type="Proteomes" id="UP000188219">
    <property type="component" value="Chromosome"/>
</dbReference>
<evidence type="ECO:0000313" key="3">
    <source>
        <dbReference type="EMBL" id="AQQ68954.1"/>
    </source>
</evidence>
<protein>
    <recommendedName>
        <fullName evidence="5">DUF2884 domain-containing protein</fullName>
    </recommendedName>
</protein>
<proteinExistence type="predicted"/>
<evidence type="ECO:0000313" key="4">
    <source>
        <dbReference type="Proteomes" id="UP000188219"/>
    </source>
</evidence>
<dbReference type="InterPro" id="IPR021307">
    <property type="entry name" value="DUF2884"/>
</dbReference>
<dbReference type="STRING" id="260552.Mag101_15925"/>
<feature type="signal peptide" evidence="2">
    <location>
        <begin position="1"/>
        <end position="21"/>
    </location>
</feature>
<dbReference type="Pfam" id="PF11101">
    <property type="entry name" value="DUF2884"/>
    <property type="match status" value="1"/>
</dbReference>
<gene>
    <name evidence="3" type="ORF">Mag101_15925</name>
</gene>
<evidence type="ECO:0000256" key="1">
    <source>
        <dbReference type="SAM" id="Coils"/>
    </source>
</evidence>
<feature type="chain" id="PRO_5012478966" description="DUF2884 domain-containing protein" evidence="2">
    <location>
        <begin position="22"/>
        <end position="266"/>
    </location>
</feature>
<dbReference type="AlphaFoldDB" id="A0A1Q2M8D5"/>
<keyword evidence="2" id="KW-0732">Signal</keyword>
<keyword evidence="4" id="KW-1185">Reference proteome</keyword>
<dbReference type="RefSeq" id="WP_198040010.1">
    <property type="nucleotide sequence ID" value="NZ_CP019650.1"/>
</dbReference>
<accession>A0A1Q2M8D5</accession>
<dbReference type="KEGG" id="maga:Mag101_15925"/>
<feature type="coiled-coil region" evidence="1">
    <location>
        <begin position="205"/>
        <end position="243"/>
    </location>
</feature>
<evidence type="ECO:0008006" key="5">
    <source>
        <dbReference type="Google" id="ProtNLM"/>
    </source>
</evidence>
<reference evidence="3" key="1">
    <citation type="submission" date="2017-02" db="EMBL/GenBank/DDBJ databases">
        <title>Genome of Microbulbifer agarilyticus GP101.</title>
        <authorList>
            <person name="Jung J."/>
            <person name="Bae S.S."/>
            <person name="Baek K."/>
        </authorList>
    </citation>
    <scope>NUCLEOTIDE SEQUENCE [LARGE SCALE GENOMIC DNA]</scope>
    <source>
        <strain evidence="3">GP101</strain>
    </source>
</reference>